<proteinExistence type="predicted"/>
<keyword evidence="2" id="KW-1185">Reference proteome</keyword>
<dbReference type="InterPro" id="IPR027417">
    <property type="entry name" value="P-loop_NTPase"/>
</dbReference>
<evidence type="ECO:0000313" key="2">
    <source>
        <dbReference type="Proteomes" id="UP000823388"/>
    </source>
</evidence>
<dbReference type="Gene3D" id="3.40.50.300">
    <property type="entry name" value="P-loop containing nucleotide triphosphate hydrolases"/>
    <property type="match status" value="1"/>
</dbReference>
<organism evidence="1 2">
    <name type="scientific">Panicum virgatum</name>
    <name type="common">Blackwell switchgrass</name>
    <dbReference type="NCBI Taxonomy" id="38727"/>
    <lineage>
        <taxon>Eukaryota</taxon>
        <taxon>Viridiplantae</taxon>
        <taxon>Streptophyta</taxon>
        <taxon>Embryophyta</taxon>
        <taxon>Tracheophyta</taxon>
        <taxon>Spermatophyta</taxon>
        <taxon>Magnoliopsida</taxon>
        <taxon>Liliopsida</taxon>
        <taxon>Poales</taxon>
        <taxon>Poaceae</taxon>
        <taxon>PACMAD clade</taxon>
        <taxon>Panicoideae</taxon>
        <taxon>Panicodae</taxon>
        <taxon>Paniceae</taxon>
        <taxon>Panicinae</taxon>
        <taxon>Panicum</taxon>
        <taxon>Panicum sect. Hiantes</taxon>
    </lineage>
</organism>
<sequence>METIASAILGDLISRSVSFALDRCYHRWRSAGGIEDAPQRLRRVLLRLQAVVEEADRRRVTNQAMLRQLQLMREGVYRGYYLLSAIKRQGVPEVSSLRDRSSLASSLFNQAKRLCTVSARTTPASTAPEDTGRGREGEAKAKAKAELQEVLTGLERMASDMKELVVFLSCYPPARRVPHSGHLWLENSMFGREAEQEKIISFLLGPEPVGVDGPGVLPVIGRPRVGKSTLVEHVCLDERVRGHFSLIVFFSQGDIEDGNLSPHLGDNGTIKHRDLDPAGKSLVVIELAGDVDEQTWWGRTLFALRGRRTTPVSKIIVTSRSEKIASFGTTQALELKSLPREAYWYFFKTIAFGSMGAEDQPELESVCMEMADLLNRCFISANLFGCLLRANPCYQFWRRVLNGNRQYIRMHFLRFGDHPCDLLLMNGRPIYLWRLPKTDTVVTAYHTYQTCSSQEHDVPKITLNELQVGSARPRGKFEVVAWKSRIPPYYSYVLSCRVHCRRSSVCPPMNKQIQHRQPRLNSV</sequence>
<dbReference type="PANTHER" id="PTHR33377">
    <property type="entry name" value="OS10G0134700 PROTEIN-RELATED"/>
    <property type="match status" value="1"/>
</dbReference>
<protein>
    <recommendedName>
        <fullName evidence="3">NB-ARC domain-containing protein</fullName>
    </recommendedName>
</protein>
<dbReference type="EMBL" id="CM029046">
    <property type="protein sequence ID" value="KAG2591288.1"/>
    <property type="molecule type" value="Genomic_DNA"/>
</dbReference>
<accession>A0A8T0S2L0</accession>
<dbReference type="SUPFAM" id="SSF52540">
    <property type="entry name" value="P-loop containing nucleoside triphosphate hydrolases"/>
    <property type="match status" value="1"/>
</dbReference>
<gene>
    <name evidence="1" type="ORF">PVAP13_5NG471200</name>
</gene>
<dbReference type="Proteomes" id="UP000823388">
    <property type="component" value="Chromosome 5N"/>
</dbReference>
<comment type="caution">
    <text evidence="1">The sequence shown here is derived from an EMBL/GenBank/DDBJ whole genome shotgun (WGS) entry which is preliminary data.</text>
</comment>
<evidence type="ECO:0008006" key="3">
    <source>
        <dbReference type="Google" id="ProtNLM"/>
    </source>
</evidence>
<reference evidence="1" key="1">
    <citation type="submission" date="2020-05" db="EMBL/GenBank/DDBJ databases">
        <title>WGS assembly of Panicum virgatum.</title>
        <authorList>
            <person name="Lovell J.T."/>
            <person name="Jenkins J."/>
            <person name="Shu S."/>
            <person name="Juenger T.E."/>
            <person name="Schmutz J."/>
        </authorList>
    </citation>
    <scope>NUCLEOTIDE SEQUENCE</scope>
    <source>
        <strain evidence="1">AP13</strain>
    </source>
</reference>
<dbReference type="PANTHER" id="PTHR33377:SF87">
    <property type="entry name" value="NB-ARC DOMAIN-CONTAINING PROTEIN"/>
    <property type="match status" value="1"/>
</dbReference>
<name>A0A8T0S2L0_PANVG</name>
<dbReference type="OrthoDB" id="600394at2759"/>
<evidence type="ECO:0000313" key="1">
    <source>
        <dbReference type="EMBL" id="KAG2591288.1"/>
    </source>
</evidence>
<dbReference type="AlphaFoldDB" id="A0A8T0S2L0"/>